<evidence type="ECO:0000313" key="4">
    <source>
        <dbReference type="Proteomes" id="UP000828390"/>
    </source>
</evidence>
<gene>
    <name evidence="3" type="ORF">DPMN_079457</name>
</gene>
<keyword evidence="2" id="KW-1133">Transmembrane helix</keyword>
<keyword evidence="2" id="KW-0472">Membrane</keyword>
<name>A0A9D4BT02_DREPO</name>
<sequence length="94" mass="11334">MTSWLRSTFRKLPHKYVIYDYVQRGIVYSVIYVLSITTIRYGIELRHHFKVRKPIIEEKKRALKEYEFERLQAEREFELSKAASLQAEADNIKP</sequence>
<evidence type="ECO:0000256" key="1">
    <source>
        <dbReference type="SAM" id="Coils"/>
    </source>
</evidence>
<organism evidence="3 4">
    <name type="scientific">Dreissena polymorpha</name>
    <name type="common">Zebra mussel</name>
    <name type="synonym">Mytilus polymorpha</name>
    <dbReference type="NCBI Taxonomy" id="45954"/>
    <lineage>
        <taxon>Eukaryota</taxon>
        <taxon>Metazoa</taxon>
        <taxon>Spiralia</taxon>
        <taxon>Lophotrochozoa</taxon>
        <taxon>Mollusca</taxon>
        <taxon>Bivalvia</taxon>
        <taxon>Autobranchia</taxon>
        <taxon>Heteroconchia</taxon>
        <taxon>Euheterodonta</taxon>
        <taxon>Imparidentia</taxon>
        <taxon>Neoheterodontei</taxon>
        <taxon>Myida</taxon>
        <taxon>Dreissenoidea</taxon>
        <taxon>Dreissenidae</taxon>
        <taxon>Dreissena</taxon>
    </lineage>
</organism>
<reference evidence="3" key="1">
    <citation type="journal article" date="2019" name="bioRxiv">
        <title>The Genome of the Zebra Mussel, Dreissena polymorpha: A Resource for Invasive Species Research.</title>
        <authorList>
            <person name="McCartney M.A."/>
            <person name="Auch B."/>
            <person name="Kono T."/>
            <person name="Mallez S."/>
            <person name="Zhang Y."/>
            <person name="Obille A."/>
            <person name="Becker A."/>
            <person name="Abrahante J.E."/>
            <person name="Garbe J."/>
            <person name="Badalamenti J.P."/>
            <person name="Herman A."/>
            <person name="Mangelson H."/>
            <person name="Liachko I."/>
            <person name="Sullivan S."/>
            <person name="Sone E.D."/>
            <person name="Koren S."/>
            <person name="Silverstein K.A.T."/>
            <person name="Beckman K.B."/>
            <person name="Gohl D.M."/>
        </authorList>
    </citation>
    <scope>NUCLEOTIDE SEQUENCE</scope>
    <source>
        <strain evidence="3">Duluth1</strain>
        <tissue evidence="3">Whole animal</tissue>
    </source>
</reference>
<dbReference type="EMBL" id="JAIWYP010000015">
    <property type="protein sequence ID" value="KAH3704402.1"/>
    <property type="molecule type" value="Genomic_DNA"/>
</dbReference>
<feature type="coiled-coil region" evidence="1">
    <location>
        <begin position="56"/>
        <end position="88"/>
    </location>
</feature>
<evidence type="ECO:0000313" key="3">
    <source>
        <dbReference type="EMBL" id="KAH3704402.1"/>
    </source>
</evidence>
<accession>A0A9D4BT02</accession>
<protein>
    <submittedName>
        <fullName evidence="3">Uncharacterized protein</fullName>
    </submittedName>
</protein>
<keyword evidence="1" id="KW-0175">Coiled coil</keyword>
<proteinExistence type="predicted"/>
<feature type="transmembrane region" description="Helical" evidence="2">
    <location>
        <begin position="25"/>
        <end position="43"/>
    </location>
</feature>
<keyword evidence="4" id="KW-1185">Reference proteome</keyword>
<reference evidence="3" key="2">
    <citation type="submission" date="2020-11" db="EMBL/GenBank/DDBJ databases">
        <authorList>
            <person name="McCartney M.A."/>
            <person name="Auch B."/>
            <person name="Kono T."/>
            <person name="Mallez S."/>
            <person name="Becker A."/>
            <person name="Gohl D.M."/>
            <person name="Silverstein K.A.T."/>
            <person name="Koren S."/>
            <person name="Bechman K.B."/>
            <person name="Herman A."/>
            <person name="Abrahante J.E."/>
            <person name="Garbe J."/>
        </authorList>
    </citation>
    <scope>NUCLEOTIDE SEQUENCE</scope>
    <source>
        <strain evidence="3">Duluth1</strain>
        <tissue evidence="3">Whole animal</tissue>
    </source>
</reference>
<evidence type="ECO:0000256" key="2">
    <source>
        <dbReference type="SAM" id="Phobius"/>
    </source>
</evidence>
<dbReference type="Proteomes" id="UP000828390">
    <property type="component" value="Unassembled WGS sequence"/>
</dbReference>
<comment type="caution">
    <text evidence="3">The sequence shown here is derived from an EMBL/GenBank/DDBJ whole genome shotgun (WGS) entry which is preliminary data.</text>
</comment>
<dbReference type="AlphaFoldDB" id="A0A9D4BT02"/>
<keyword evidence="2" id="KW-0812">Transmembrane</keyword>